<dbReference type="PANTHER" id="PTHR11439">
    <property type="entry name" value="GAG-POL-RELATED RETROTRANSPOSON"/>
    <property type="match status" value="1"/>
</dbReference>
<proteinExistence type="predicted"/>
<feature type="compositionally biased region" description="Basic and acidic residues" evidence="1">
    <location>
        <begin position="186"/>
        <end position="197"/>
    </location>
</feature>
<protein>
    <submittedName>
        <fullName evidence="3">Uncharacterized mitochondrial protein AtMg00810-like</fullName>
    </submittedName>
</protein>
<dbReference type="InterPro" id="IPR025724">
    <property type="entry name" value="GAG-pre-integrase_dom"/>
</dbReference>
<gene>
    <name evidence="3" type="ORF">Tci_494568</name>
</gene>
<dbReference type="EMBL" id="BKCJ010254420">
    <property type="protein sequence ID" value="GEZ22595.1"/>
    <property type="molecule type" value="Genomic_DNA"/>
</dbReference>
<feature type="region of interest" description="Disordered" evidence="1">
    <location>
        <begin position="182"/>
        <end position="204"/>
    </location>
</feature>
<evidence type="ECO:0000256" key="1">
    <source>
        <dbReference type="SAM" id="MobiDB-lite"/>
    </source>
</evidence>
<feature type="compositionally biased region" description="Pro residues" evidence="1">
    <location>
        <begin position="752"/>
        <end position="775"/>
    </location>
</feature>
<dbReference type="PANTHER" id="PTHR11439:SF495">
    <property type="entry name" value="REVERSE TRANSCRIPTASE, RNA-DEPENDENT DNA POLYMERASE-RELATED"/>
    <property type="match status" value="1"/>
</dbReference>
<feature type="region of interest" description="Disordered" evidence="1">
    <location>
        <begin position="746"/>
        <end position="791"/>
    </location>
</feature>
<feature type="domain" description="GAG-pre-integrase" evidence="2">
    <location>
        <begin position="63"/>
        <end position="110"/>
    </location>
</feature>
<dbReference type="AlphaFoldDB" id="A0A699I944"/>
<dbReference type="CDD" id="cd09272">
    <property type="entry name" value="RNase_HI_RT_Ty1"/>
    <property type="match status" value="1"/>
</dbReference>
<sequence>MSYLSNFEEINGGYVAFGGNPKGGKITGKGKIMTDIECMVLSPEFKLPNENQVLLRVPRENNMYNVDLKNIVPSGDLTCLFAKATLDESNLWHRRLGHINFKTMNKLVKGNQPNPSAGVQEHFDAEKAGEGNVQQYVLFPLSSSGSKDPLNTEDDAIFEVKEPEFEVEKPESEVHVFLSNSAKTKKHDDKTKREAKGKSPVKLSTGFRNLSEEFEDFSDNSINEVNDASTSVSVVGQISTNNTNTSSAAGPFNTAVSLIHRKSSYVDPSQYPDDPNMLALEDITYFDDEEDVGAEAEFTNLETTITVSHIPTTRVHKDHLVTQIIGDLSSATQTRTMNRMVKDQGGASSIQDAKGLGTSGFAKGHTQEEGIDYEEVFAPVSRIEAIGFKDPDYPDKVYKVVKEIYGLHQAPIACQYKYVAELLRKFGLTDGKSASTPFDTEKPLLKDPDGKDVDVHTYRSMIGSLMYPTSSRPEIMFAVCACARFQVTPKASHLHAIKRIFRYLKGKTHLDLWYPKDSPFNLVAYSDSDYTGASLDRKSTTRGCQFLRCRLISWQCKKQTVVATSSTKTKYVATANQMVSGKDSLNPFMADNLPKNVWYSTHHVALMKSWLVQKKTALGKDESNLFIVDSLLKTIWKKVLITEDIVREALHMDDAESIDCLPNEEISAELARMGLVRNVDSSSKFYIYPRFLQLMIAAQVGDLTSYTTKYTSTALTQKQAADDVDDVVTDSVPANDAADVVADVVAHAAAKPTPPSPTPPPPQQEVTSTPPPSPHQSPIAQPSSPPQQPQP</sequence>
<reference evidence="3" key="1">
    <citation type="journal article" date="2019" name="Sci. Rep.">
        <title>Draft genome of Tanacetum cinerariifolium, the natural source of mosquito coil.</title>
        <authorList>
            <person name="Yamashiro T."/>
            <person name="Shiraishi A."/>
            <person name="Satake H."/>
            <person name="Nakayama K."/>
        </authorList>
    </citation>
    <scope>NUCLEOTIDE SEQUENCE</scope>
</reference>
<dbReference type="Pfam" id="PF13976">
    <property type="entry name" value="gag_pre-integrs"/>
    <property type="match status" value="1"/>
</dbReference>
<organism evidence="3">
    <name type="scientific">Tanacetum cinerariifolium</name>
    <name type="common">Dalmatian daisy</name>
    <name type="synonym">Chrysanthemum cinerariifolium</name>
    <dbReference type="NCBI Taxonomy" id="118510"/>
    <lineage>
        <taxon>Eukaryota</taxon>
        <taxon>Viridiplantae</taxon>
        <taxon>Streptophyta</taxon>
        <taxon>Embryophyta</taxon>
        <taxon>Tracheophyta</taxon>
        <taxon>Spermatophyta</taxon>
        <taxon>Magnoliopsida</taxon>
        <taxon>eudicotyledons</taxon>
        <taxon>Gunneridae</taxon>
        <taxon>Pentapetalae</taxon>
        <taxon>asterids</taxon>
        <taxon>campanulids</taxon>
        <taxon>Asterales</taxon>
        <taxon>Asteraceae</taxon>
        <taxon>Asteroideae</taxon>
        <taxon>Anthemideae</taxon>
        <taxon>Anthemidinae</taxon>
        <taxon>Tanacetum</taxon>
    </lineage>
</organism>
<comment type="caution">
    <text evidence="3">The sequence shown here is derived from an EMBL/GenBank/DDBJ whole genome shotgun (WGS) entry which is preliminary data.</text>
</comment>
<name>A0A699I944_TANCI</name>
<evidence type="ECO:0000259" key="2">
    <source>
        <dbReference type="Pfam" id="PF13976"/>
    </source>
</evidence>
<evidence type="ECO:0000313" key="3">
    <source>
        <dbReference type="EMBL" id="GEZ22595.1"/>
    </source>
</evidence>
<accession>A0A699I944</accession>